<evidence type="ECO:0000256" key="5">
    <source>
        <dbReference type="ARBA" id="ARBA00023015"/>
    </source>
</evidence>
<organism evidence="10 11">
    <name type="scientific">Saponaria officinalis</name>
    <name type="common">Common soapwort</name>
    <name type="synonym">Lychnis saponaria</name>
    <dbReference type="NCBI Taxonomy" id="3572"/>
    <lineage>
        <taxon>Eukaryota</taxon>
        <taxon>Viridiplantae</taxon>
        <taxon>Streptophyta</taxon>
        <taxon>Embryophyta</taxon>
        <taxon>Tracheophyta</taxon>
        <taxon>Spermatophyta</taxon>
        <taxon>Magnoliopsida</taxon>
        <taxon>eudicotyledons</taxon>
        <taxon>Gunneridae</taxon>
        <taxon>Pentapetalae</taxon>
        <taxon>Caryophyllales</taxon>
        <taxon>Caryophyllaceae</taxon>
        <taxon>Caryophylleae</taxon>
        <taxon>Saponaria</taxon>
    </lineage>
</organism>
<evidence type="ECO:0000259" key="9">
    <source>
        <dbReference type="PROSITE" id="PS50157"/>
    </source>
</evidence>
<keyword evidence="5" id="KW-0805">Transcription regulation</keyword>
<gene>
    <name evidence="10" type="ORF">RND81_12G174100</name>
</gene>
<accession>A0AAW1HBZ8</accession>
<feature type="domain" description="C2H2-type" evidence="9">
    <location>
        <begin position="337"/>
        <end position="364"/>
    </location>
</feature>
<dbReference type="GO" id="GO:0003700">
    <property type="term" value="F:DNA-binding transcription factor activity"/>
    <property type="evidence" value="ECO:0007669"/>
    <property type="project" value="InterPro"/>
</dbReference>
<keyword evidence="1" id="KW-0479">Metal-binding</keyword>
<keyword evidence="3 7" id="KW-0863">Zinc-finger</keyword>
<evidence type="ECO:0000256" key="1">
    <source>
        <dbReference type="ARBA" id="ARBA00022723"/>
    </source>
</evidence>
<dbReference type="PANTHER" id="PTHR45988">
    <property type="entry name" value="C2H2 TYPE ZINC FINGER TRANSCRIPTION FACTOR FAMILY-RELATED"/>
    <property type="match status" value="1"/>
</dbReference>
<keyword evidence="4" id="KW-0862">Zinc</keyword>
<feature type="domain" description="C2H2-type" evidence="9">
    <location>
        <begin position="73"/>
        <end position="100"/>
    </location>
</feature>
<dbReference type="PROSITE" id="PS50157">
    <property type="entry name" value="ZINC_FINGER_C2H2_2"/>
    <property type="match status" value="4"/>
</dbReference>
<feature type="domain" description="C2H2-type" evidence="9">
    <location>
        <begin position="412"/>
        <end position="439"/>
    </location>
</feature>
<dbReference type="InterPro" id="IPR036236">
    <property type="entry name" value="Znf_C2H2_sf"/>
</dbReference>
<keyword evidence="6" id="KW-0804">Transcription</keyword>
<evidence type="ECO:0000256" key="4">
    <source>
        <dbReference type="ARBA" id="ARBA00022833"/>
    </source>
</evidence>
<dbReference type="SMART" id="SM00355">
    <property type="entry name" value="ZnF_C2H2"/>
    <property type="match status" value="4"/>
</dbReference>
<name>A0AAW1HBZ8_SAPOF</name>
<dbReference type="GO" id="GO:0008270">
    <property type="term" value="F:zinc ion binding"/>
    <property type="evidence" value="ECO:0007669"/>
    <property type="project" value="UniProtKB-KW"/>
</dbReference>
<dbReference type="EMBL" id="JBDFQZ010000012">
    <property type="protein sequence ID" value="KAK9673539.1"/>
    <property type="molecule type" value="Genomic_DNA"/>
</dbReference>
<evidence type="ECO:0000313" key="10">
    <source>
        <dbReference type="EMBL" id="KAK9673539.1"/>
    </source>
</evidence>
<evidence type="ECO:0000256" key="8">
    <source>
        <dbReference type="SAM" id="MobiDB-lite"/>
    </source>
</evidence>
<dbReference type="PANTHER" id="PTHR45988:SF1">
    <property type="entry name" value="ZINC FINGER PROTEIN AZF2"/>
    <property type="match status" value="1"/>
</dbReference>
<evidence type="ECO:0000256" key="3">
    <source>
        <dbReference type="ARBA" id="ARBA00022771"/>
    </source>
</evidence>
<dbReference type="GO" id="GO:0000976">
    <property type="term" value="F:transcription cis-regulatory region binding"/>
    <property type="evidence" value="ECO:0007669"/>
    <property type="project" value="TreeGrafter"/>
</dbReference>
<dbReference type="AlphaFoldDB" id="A0AAW1HBZ8"/>
<protein>
    <recommendedName>
        <fullName evidence="9">C2H2-type domain-containing protein</fullName>
    </recommendedName>
</protein>
<reference evidence="10" key="1">
    <citation type="submission" date="2024-03" db="EMBL/GenBank/DDBJ databases">
        <title>WGS assembly of Saponaria officinalis var. Norfolk2.</title>
        <authorList>
            <person name="Jenkins J."/>
            <person name="Shu S."/>
            <person name="Grimwood J."/>
            <person name="Barry K."/>
            <person name="Goodstein D."/>
            <person name="Schmutz J."/>
            <person name="Leebens-Mack J."/>
            <person name="Osbourn A."/>
        </authorList>
    </citation>
    <scope>NUCLEOTIDE SEQUENCE [LARGE SCALE GENOMIC DNA]</scope>
    <source>
        <strain evidence="10">JIC</strain>
    </source>
</reference>
<dbReference type="GO" id="GO:0005634">
    <property type="term" value="C:nucleus"/>
    <property type="evidence" value="ECO:0007669"/>
    <property type="project" value="TreeGrafter"/>
</dbReference>
<evidence type="ECO:0000256" key="2">
    <source>
        <dbReference type="ARBA" id="ARBA00022737"/>
    </source>
</evidence>
<feature type="region of interest" description="Disordered" evidence="8">
    <location>
        <begin position="350"/>
        <end position="371"/>
    </location>
</feature>
<dbReference type="Proteomes" id="UP001443914">
    <property type="component" value="Unassembled WGS sequence"/>
</dbReference>
<dbReference type="InterPro" id="IPR044653">
    <property type="entry name" value="AZF1/2/3-like"/>
</dbReference>
<dbReference type="InterPro" id="IPR013087">
    <property type="entry name" value="Znf_C2H2_type"/>
</dbReference>
<sequence length="478" mass="52934">MENSSIIEKINLNIKQEEITNNLIIKLKLPNNKLDQENQLLDDNPPLPPPQQPPSAAVRVAEDENRVGEVKLHICPSCNKGFKSAKALDGHSKVHLQPPPSAAVCGGSLAENNASDIKVMTFKCKYCSREFPSDKSLYGHMKNHPERPYRGMKEPPHAVEYTAPEVRLRRLSSWRVTGKRGRKGWFSSLLSSPVETTSSSSTSADTHDEAVAAAETLLLLASGGYANDFDCDDHVEVKKPKKNNNIINNNDGLILDDDEVYYLRNLGFLPNYDDDDHNKCDNHDNEEDEELIMEVNPKISPKSAKIKGIKKDGKMINHKIKSVNLDSKVINQVLNKWVCTTCGKSFPTHQALGGHRSSHNKDKSNNNSQTRVDFIDNVGGGGLEIIKDVLGNTSSQHVLNDEIEGVVNTQLHKCKFCDKTFPSGQALGGHQRCHYVASPDYSSGQSSGQTGRARNTELIIDLNLEPTMMDEDYGNVKS</sequence>
<proteinExistence type="predicted"/>
<comment type="caution">
    <text evidence="10">The sequence shown here is derived from an EMBL/GenBank/DDBJ whole genome shotgun (WGS) entry which is preliminary data.</text>
</comment>
<keyword evidence="2" id="KW-0677">Repeat</keyword>
<dbReference type="PROSITE" id="PS00028">
    <property type="entry name" value="ZINC_FINGER_C2H2_1"/>
    <property type="match status" value="4"/>
</dbReference>
<evidence type="ECO:0000256" key="7">
    <source>
        <dbReference type="PROSITE-ProRule" id="PRU00042"/>
    </source>
</evidence>
<dbReference type="Pfam" id="PF13912">
    <property type="entry name" value="zf-C2H2_6"/>
    <property type="match status" value="4"/>
</dbReference>
<evidence type="ECO:0000313" key="11">
    <source>
        <dbReference type="Proteomes" id="UP001443914"/>
    </source>
</evidence>
<keyword evidence="11" id="KW-1185">Reference proteome</keyword>
<dbReference type="Gene3D" id="3.30.160.60">
    <property type="entry name" value="Classic Zinc Finger"/>
    <property type="match status" value="2"/>
</dbReference>
<dbReference type="SUPFAM" id="SSF57667">
    <property type="entry name" value="beta-beta-alpha zinc fingers"/>
    <property type="match status" value="2"/>
</dbReference>
<feature type="domain" description="C2H2-type" evidence="9">
    <location>
        <begin position="122"/>
        <end position="144"/>
    </location>
</feature>
<evidence type="ECO:0000256" key="6">
    <source>
        <dbReference type="ARBA" id="ARBA00023163"/>
    </source>
</evidence>
<feature type="region of interest" description="Disordered" evidence="8">
    <location>
        <begin position="36"/>
        <end position="55"/>
    </location>
</feature>